<keyword evidence="5" id="KW-0249">Electron transport</keyword>
<organism evidence="8 9">
    <name type="scientific">Carboxylicivirga sediminis</name>
    <dbReference type="NCBI Taxonomy" id="2006564"/>
    <lineage>
        <taxon>Bacteria</taxon>
        <taxon>Pseudomonadati</taxon>
        <taxon>Bacteroidota</taxon>
        <taxon>Bacteroidia</taxon>
        <taxon>Marinilabiliales</taxon>
        <taxon>Marinilabiliaceae</taxon>
        <taxon>Carboxylicivirga</taxon>
    </lineage>
</organism>
<dbReference type="PANTHER" id="PTHR36118">
    <property type="entry name" value="ION-TRANSLOCATING OXIDOREDUCTASE COMPLEX SUBUNIT G"/>
    <property type="match status" value="1"/>
</dbReference>
<keyword evidence="4" id="KW-0288">FMN</keyword>
<feature type="transmembrane region" description="Helical" evidence="6">
    <location>
        <begin position="236"/>
        <end position="253"/>
    </location>
</feature>
<sequence length="393" mass="44229">MKQVVRWLAYGSLIAAFAIGQFNNSKNNGLQSLEISEGLELKRIGLMGEVYTATREDTLIGYLSCGRSQGYGGPLEVAVLADTAGHIQNMDLLRHVETFSFIEKLRAQYYFRQYKQKALADTFQVHQDVNAASGATISSVAIAQATRDASYAILETAMNQEAPAIKKQWRLTPKEGIVLAIFILGVIATYLRKKQLRYITLGLSMIFMGIIFNASISLSHFGRILLGYLPDIHHHLVWWVLMGGSLVSIVIWGKNVYCHALCPFHATQMLLNKVSGINLKFAMNATRIIRKIPGFLLWFSVLMILLSSNPTLAGYEPFAMLFSLEGYGVQWYILPAALVGSLFISDFFCHYLCPVGTTFKWIQKQRRSIITFKSKKNEHCEKNKEHNEEKKVA</sequence>
<dbReference type="AlphaFoldDB" id="A0A941F6U9"/>
<dbReference type="Pfam" id="PF04205">
    <property type="entry name" value="FMN_bind"/>
    <property type="match status" value="1"/>
</dbReference>
<dbReference type="Proteomes" id="UP000679220">
    <property type="component" value="Unassembled WGS sequence"/>
</dbReference>
<feature type="domain" description="FMN-binding" evidence="7">
    <location>
        <begin position="70"/>
        <end position="153"/>
    </location>
</feature>
<dbReference type="GO" id="GO:0005886">
    <property type="term" value="C:plasma membrane"/>
    <property type="evidence" value="ECO:0007669"/>
    <property type="project" value="InterPro"/>
</dbReference>
<accession>A0A941F6U9</accession>
<dbReference type="GO" id="GO:0009055">
    <property type="term" value="F:electron transfer activity"/>
    <property type="evidence" value="ECO:0007669"/>
    <property type="project" value="InterPro"/>
</dbReference>
<dbReference type="PANTHER" id="PTHR36118:SF1">
    <property type="entry name" value="ION-TRANSLOCATING OXIDOREDUCTASE COMPLEX SUBUNIT G"/>
    <property type="match status" value="1"/>
</dbReference>
<evidence type="ECO:0000256" key="6">
    <source>
        <dbReference type="SAM" id="Phobius"/>
    </source>
</evidence>
<dbReference type="Pfam" id="PF12801">
    <property type="entry name" value="Fer4_5"/>
    <property type="match status" value="2"/>
</dbReference>
<evidence type="ECO:0000256" key="4">
    <source>
        <dbReference type="ARBA" id="ARBA00022643"/>
    </source>
</evidence>
<feature type="transmembrane region" description="Helical" evidence="6">
    <location>
        <begin position="332"/>
        <end position="353"/>
    </location>
</feature>
<keyword evidence="9" id="KW-1185">Reference proteome</keyword>
<evidence type="ECO:0000256" key="2">
    <source>
        <dbReference type="ARBA" id="ARBA00022553"/>
    </source>
</evidence>
<keyword evidence="6" id="KW-0472">Membrane</keyword>
<keyword evidence="6" id="KW-1133">Transmembrane helix</keyword>
<gene>
    <name evidence="8" type="ORF">KDU71_18300</name>
</gene>
<evidence type="ECO:0000256" key="3">
    <source>
        <dbReference type="ARBA" id="ARBA00022630"/>
    </source>
</evidence>
<feature type="transmembrane region" description="Helical" evidence="6">
    <location>
        <begin position="292"/>
        <end position="312"/>
    </location>
</feature>
<evidence type="ECO:0000313" key="9">
    <source>
        <dbReference type="Proteomes" id="UP000679220"/>
    </source>
</evidence>
<evidence type="ECO:0000256" key="1">
    <source>
        <dbReference type="ARBA" id="ARBA00022448"/>
    </source>
</evidence>
<evidence type="ECO:0000259" key="7">
    <source>
        <dbReference type="SMART" id="SM00900"/>
    </source>
</evidence>
<feature type="transmembrane region" description="Helical" evidence="6">
    <location>
        <begin position="176"/>
        <end position="191"/>
    </location>
</feature>
<dbReference type="RefSeq" id="WP_212192552.1">
    <property type="nucleotide sequence ID" value="NZ_JAGTAR010000033.1"/>
</dbReference>
<dbReference type="GO" id="GO:0022900">
    <property type="term" value="P:electron transport chain"/>
    <property type="evidence" value="ECO:0007669"/>
    <property type="project" value="InterPro"/>
</dbReference>
<evidence type="ECO:0000313" key="8">
    <source>
        <dbReference type="EMBL" id="MBR8537527.1"/>
    </source>
</evidence>
<name>A0A941F6U9_9BACT</name>
<dbReference type="EMBL" id="JAGTAR010000033">
    <property type="protein sequence ID" value="MBR8537527.1"/>
    <property type="molecule type" value="Genomic_DNA"/>
</dbReference>
<reference evidence="8" key="2">
    <citation type="submission" date="2021-04" db="EMBL/GenBank/DDBJ databases">
        <authorList>
            <person name="Zhang T."/>
            <person name="Zhang Y."/>
            <person name="Lu D."/>
            <person name="Zuo D."/>
            <person name="Du Z."/>
        </authorList>
    </citation>
    <scope>NUCLEOTIDE SEQUENCE</scope>
    <source>
        <strain evidence="8">JR1</strain>
    </source>
</reference>
<reference evidence="8" key="1">
    <citation type="journal article" date="2018" name="Int. J. Syst. Evol. Microbiol.">
        <title>Carboxylicivirga sediminis sp. nov., isolated from coastal sediment.</title>
        <authorList>
            <person name="Wang F.Q."/>
            <person name="Ren L.H."/>
            <person name="Zou R.J."/>
            <person name="Sun Y.Z."/>
            <person name="Liu X.J."/>
            <person name="Jiang F."/>
            <person name="Liu L.J."/>
        </authorList>
    </citation>
    <scope>NUCLEOTIDE SEQUENCE</scope>
    <source>
        <strain evidence="8">JR1</strain>
    </source>
</reference>
<dbReference type="GO" id="GO:0010181">
    <property type="term" value="F:FMN binding"/>
    <property type="evidence" value="ECO:0007669"/>
    <property type="project" value="InterPro"/>
</dbReference>
<protein>
    <submittedName>
        <fullName evidence="8">FMN-binding protein</fullName>
    </submittedName>
</protein>
<keyword evidence="3" id="KW-0285">Flavoprotein</keyword>
<feature type="transmembrane region" description="Helical" evidence="6">
    <location>
        <begin position="198"/>
        <end position="216"/>
    </location>
</feature>
<evidence type="ECO:0000256" key="5">
    <source>
        <dbReference type="ARBA" id="ARBA00022982"/>
    </source>
</evidence>
<keyword evidence="6" id="KW-0812">Transmembrane</keyword>
<proteinExistence type="predicted"/>
<dbReference type="InterPro" id="IPR017896">
    <property type="entry name" value="4Fe4S_Fe-S-bd"/>
</dbReference>
<keyword evidence="2" id="KW-0597">Phosphoprotein</keyword>
<dbReference type="InterPro" id="IPR007329">
    <property type="entry name" value="FMN-bd"/>
</dbReference>
<dbReference type="InterPro" id="IPR010209">
    <property type="entry name" value="Ion_transpt_RnfG/RsxG"/>
</dbReference>
<keyword evidence="1" id="KW-0813">Transport</keyword>
<dbReference type="SMART" id="SM00900">
    <property type="entry name" value="FMN_bind"/>
    <property type="match status" value="1"/>
</dbReference>
<comment type="caution">
    <text evidence="8">The sequence shown here is derived from an EMBL/GenBank/DDBJ whole genome shotgun (WGS) entry which is preliminary data.</text>
</comment>